<dbReference type="OrthoDB" id="10686323at2759"/>
<feature type="region of interest" description="Disordered" evidence="1">
    <location>
        <begin position="22"/>
        <end position="67"/>
    </location>
</feature>
<proteinExistence type="predicted"/>
<dbReference type="Proteomes" id="UP000308730">
    <property type="component" value="Unassembled WGS sequence"/>
</dbReference>
<accession>A0A4S4MNY3</accession>
<evidence type="ECO:0000313" key="3">
    <source>
        <dbReference type="Proteomes" id="UP000308730"/>
    </source>
</evidence>
<feature type="compositionally biased region" description="Low complexity" evidence="1">
    <location>
        <begin position="307"/>
        <end position="321"/>
    </location>
</feature>
<feature type="compositionally biased region" description="Pro residues" evidence="1">
    <location>
        <begin position="50"/>
        <end position="64"/>
    </location>
</feature>
<feature type="region of interest" description="Disordered" evidence="1">
    <location>
        <begin position="346"/>
        <end position="367"/>
    </location>
</feature>
<organism evidence="2 3">
    <name type="scientific">Antrodiella citrinella</name>
    <dbReference type="NCBI Taxonomy" id="2447956"/>
    <lineage>
        <taxon>Eukaryota</taxon>
        <taxon>Fungi</taxon>
        <taxon>Dikarya</taxon>
        <taxon>Basidiomycota</taxon>
        <taxon>Agaricomycotina</taxon>
        <taxon>Agaricomycetes</taxon>
        <taxon>Polyporales</taxon>
        <taxon>Steccherinaceae</taxon>
        <taxon>Antrodiella</taxon>
    </lineage>
</organism>
<feature type="region of interest" description="Disordered" evidence="1">
    <location>
        <begin position="300"/>
        <end position="333"/>
    </location>
</feature>
<feature type="compositionally biased region" description="Low complexity" evidence="1">
    <location>
        <begin position="27"/>
        <end position="46"/>
    </location>
</feature>
<feature type="region of interest" description="Disordered" evidence="1">
    <location>
        <begin position="203"/>
        <end position="223"/>
    </location>
</feature>
<name>A0A4S4MNY3_9APHY</name>
<reference evidence="2 3" key="1">
    <citation type="submission" date="2019-02" db="EMBL/GenBank/DDBJ databases">
        <title>Genome sequencing of the rare red list fungi Antrodiella citrinella (Flaviporus citrinellus).</title>
        <authorList>
            <person name="Buettner E."/>
            <person name="Kellner H."/>
        </authorList>
    </citation>
    <scope>NUCLEOTIDE SEQUENCE [LARGE SCALE GENOMIC DNA]</scope>
    <source>
        <strain evidence="2 3">DSM 108506</strain>
    </source>
</reference>
<feature type="compositionally biased region" description="Polar residues" evidence="1">
    <location>
        <begin position="409"/>
        <end position="419"/>
    </location>
</feature>
<feature type="compositionally biased region" description="Low complexity" evidence="1">
    <location>
        <begin position="420"/>
        <end position="440"/>
    </location>
</feature>
<feature type="region of interest" description="Disordered" evidence="1">
    <location>
        <begin position="384"/>
        <end position="452"/>
    </location>
</feature>
<protein>
    <submittedName>
        <fullName evidence="2">Uncharacterized protein</fullName>
    </submittedName>
</protein>
<dbReference type="AlphaFoldDB" id="A0A4S4MNY3"/>
<comment type="caution">
    <text evidence="2">The sequence shown here is derived from an EMBL/GenBank/DDBJ whole genome shotgun (WGS) entry which is preliminary data.</text>
</comment>
<gene>
    <name evidence="2" type="ORF">EUX98_g6457</name>
</gene>
<evidence type="ECO:0000313" key="2">
    <source>
        <dbReference type="EMBL" id="THH27736.1"/>
    </source>
</evidence>
<sequence>MATQLSLPPQDGTSVASIYTASHSHRSSIASSSVGHISSSGMSSSHDAPCAPPSIPLPPVPPHPYARHILPPRSAEFIYTDTSSEGSHEFNPYLVEVDGSKYRMTVVDPDTSMSKLELSMEKLKAHMIRLEPEVVEVKEVKPDQEKQEEVQRPLKVALRIDTSPSVKKTELPTASGTAPLVIKKASAVAAHISEWRFPAITQPQAEESSHAKPLSNSSSLVTHGRKVSFSVTPGVRKISSSPGSTHGQRPSFNFLPLFDFEQGSPSSPLAESRSSRQYRLSKQLRRTSSLMEINDLRQLLNLDSEETSPSRSTNSSPAASSSDEHIPCPSPLQKDDVVQQIPAYKPQTPISRPLSPPPSSSGGGQNVKSRVIPFLHRPVRSERFSGVPSSFASPPNLNPPRRPSFSSPMKTTQLRIRTLSSRASEMSSGSSSHEGPLGEETQAQKEKGLSSRTRRFWDRVGVYSYSEKRGRIRGSIDTSLS</sequence>
<keyword evidence="3" id="KW-1185">Reference proteome</keyword>
<dbReference type="EMBL" id="SGPM01000229">
    <property type="protein sequence ID" value="THH27736.1"/>
    <property type="molecule type" value="Genomic_DNA"/>
</dbReference>
<evidence type="ECO:0000256" key="1">
    <source>
        <dbReference type="SAM" id="MobiDB-lite"/>
    </source>
</evidence>